<feature type="domain" description="KAP NTPase" evidence="4">
    <location>
        <begin position="649"/>
        <end position="1199"/>
    </location>
</feature>
<protein>
    <recommendedName>
        <fullName evidence="8">KAP NTPase domain-containing protein</fullName>
    </recommendedName>
</protein>
<feature type="domain" description="Kinase D-interacting substrate of 220 kDa-like SAM" evidence="5">
    <location>
        <begin position="1405"/>
        <end position="1486"/>
    </location>
</feature>
<feature type="repeat" description="ANK" evidence="1">
    <location>
        <begin position="312"/>
        <end position="344"/>
    </location>
</feature>
<feature type="repeat" description="ANK" evidence="1">
    <location>
        <begin position="411"/>
        <end position="443"/>
    </location>
</feature>
<feature type="compositionally biased region" description="Polar residues" evidence="2">
    <location>
        <begin position="1601"/>
        <end position="1618"/>
    </location>
</feature>
<keyword evidence="3" id="KW-1133">Transmembrane helix</keyword>
<feature type="compositionally biased region" description="Polar residues" evidence="2">
    <location>
        <begin position="1734"/>
        <end position="1748"/>
    </location>
</feature>
<dbReference type="GO" id="GO:0019887">
    <property type="term" value="F:protein kinase regulator activity"/>
    <property type="evidence" value="ECO:0007669"/>
    <property type="project" value="TreeGrafter"/>
</dbReference>
<evidence type="ECO:0008006" key="8">
    <source>
        <dbReference type="Google" id="ProtNLM"/>
    </source>
</evidence>
<evidence type="ECO:0000256" key="1">
    <source>
        <dbReference type="PROSITE-ProRule" id="PRU00023"/>
    </source>
</evidence>
<keyword evidence="3" id="KW-0472">Membrane</keyword>
<feature type="repeat" description="ANK" evidence="1">
    <location>
        <begin position="279"/>
        <end position="311"/>
    </location>
</feature>
<feature type="transmembrane region" description="Helical" evidence="3">
    <location>
        <begin position="892"/>
        <end position="913"/>
    </location>
</feature>
<feature type="region of interest" description="Disordered" evidence="2">
    <location>
        <begin position="114"/>
        <end position="133"/>
    </location>
</feature>
<feature type="repeat" description="ANK" evidence="1">
    <location>
        <begin position="378"/>
        <end position="410"/>
    </location>
</feature>
<dbReference type="PROSITE" id="PS50088">
    <property type="entry name" value="ANK_REPEAT"/>
    <property type="match status" value="10"/>
</dbReference>
<dbReference type="SUPFAM" id="SSF48403">
    <property type="entry name" value="Ankyrin repeat"/>
    <property type="match status" value="1"/>
</dbReference>
<feature type="region of interest" description="Disordered" evidence="2">
    <location>
        <begin position="1505"/>
        <end position="1529"/>
    </location>
</feature>
<dbReference type="InterPro" id="IPR011646">
    <property type="entry name" value="KAP_P-loop"/>
</dbReference>
<gene>
    <name evidence="6" type="ORF">RUM43_006023</name>
</gene>
<evidence type="ECO:0000259" key="5">
    <source>
        <dbReference type="Pfam" id="PF23307"/>
    </source>
</evidence>
<dbReference type="Pfam" id="PF12796">
    <property type="entry name" value="Ank_2"/>
    <property type="match status" value="3"/>
</dbReference>
<dbReference type="Pfam" id="PF07693">
    <property type="entry name" value="KAP_NTPase"/>
    <property type="match status" value="1"/>
</dbReference>
<organism evidence="6 7">
    <name type="scientific">Polyplax serrata</name>
    <name type="common">Common mouse louse</name>
    <dbReference type="NCBI Taxonomy" id="468196"/>
    <lineage>
        <taxon>Eukaryota</taxon>
        <taxon>Metazoa</taxon>
        <taxon>Ecdysozoa</taxon>
        <taxon>Arthropoda</taxon>
        <taxon>Hexapoda</taxon>
        <taxon>Insecta</taxon>
        <taxon>Pterygota</taxon>
        <taxon>Neoptera</taxon>
        <taxon>Paraneoptera</taxon>
        <taxon>Psocodea</taxon>
        <taxon>Troctomorpha</taxon>
        <taxon>Phthiraptera</taxon>
        <taxon>Anoplura</taxon>
        <taxon>Polyplacidae</taxon>
        <taxon>Polyplax</taxon>
    </lineage>
</organism>
<feature type="repeat" description="ANK" evidence="1">
    <location>
        <begin position="345"/>
        <end position="377"/>
    </location>
</feature>
<comment type="caution">
    <text evidence="6">The sequence shown here is derived from an EMBL/GenBank/DDBJ whole genome shotgun (WGS) entry which is preliminary data.</text>
</comment>
<dbReference type="InterPro" id="IPR036770">
    <property type="entry name" value="Ankyrin_rpt-contain_sf"/>
</dbReference>
<feature type="compositionally biased region" description="Polar residues" evidence="2">
    <location>
        <begin position="1663"/>
        <end position="1675"/>
    </location>
</feature>
<evidence type="ECO:0000256" key="3">
    <source>
        <dbReference type="SAM" id="Phobius"/>
    </source>
</evidence>
<dbReference type="InterPro" id="IPR002110">
    <property type="entry name" value="Ankyrin_rpt"/>
</dbReference>
<accession>A0AAN8PEB2</accession>
<feature type="compositionally biased region" description="Basic and acidic residues" evidence="2">
    <location>
        <begin position="114"/>
        <end position="123"/>
    </location>
</feature>
<feature type="repeat" description="ANK" evidence="1">
    <location>
        <begin position="477"/>
        <end position="509"/>
    </location>
</feature>
<feature type="compositionally biased region" description="Basic and acidic residues" evidence="2">
    <location>
        <begin position="1619"/>
        <end position="1636"/>
    </location>
</feature>
<feature type="transmembrane region" description="Helical" evidence="3">
    <location>
        <begin position="732"/>
        <end position="756"/>
    </location>
</feature>
<dbReference type="InterPro" id="IPR052771">
    <property type="entry name" value="Neurotrophin_sig_adaptor"/>
</dbReference>
<feature type="repeat" description="ANK" evidence="1">
    <location>
        <begin position="510"/>
        <end position="542"/>
    </location>
</feature>
<evidence type="ECO:0000313" key="7">
    <source>
        <dbReference type="Proteomes" id="UP001372834"/>
    </source>
</evidence>
<feature type="transmembrane region" description="Helical" evidence="3">
    <location>
        <begin position="706"/>
        <end position="726"/>
    </location>
</feature>
<feature type="transmembrane region" description="Helical" evidence="3">
    <location>
        <begin position="933"/>
        <end position="960"/>
    </location>
</feature>
<proteinExistence type="predicted"/>
<feature type="compositionally biased region" description="Basic and acidic residues" evidence="2">
    <location>
        <begin position="82"/>
        <end position="91"/>
    </location>
</feature>
<dbReference type="Proteomes" id="UP001372834">
    <property type="component" value="Unassembled WGS sequence"/>
</dbReference>
<dbReference type="InterPro" id="IPR057092">
    <property type="entry name" value="SAM_KIDINS220"/>
</dbReference>
<dbReference type="SUPFAM" id="SSF47769">
    <property type="entry name" value="SAM/Pointed domain"/>
    <property type="match status" value="1"/>
</dbReference>
<dbReference type="GO" id="GO:0030165">
    <property type="term" value="F:PDZ domain binding"/>
    <property type="evidence" value="ECO:0007669"/>
    <property type="project" value="TreeGrafter"/>
</dbReference>
<feature type="repeat" description="ANK" evidence="1">
    <location>
        <begin position="444"/>
        <end position="476"/>
    </location>
</feature>
<evidence type="ECO:0000259" key="4">
    <source>
        <dbReference type="Pfam" id="PF07693"/>
    </source>
</evidence>
<dbReference type="Pfam" id="PF23307">
    <property type="entry name" value="SAM_KIDINS220"/>
    <property type="match status" value="1"/>
</dbReference>
<dbReference type="Pfam" id="PF00023">
    <property type="entry name" value="Ank"/>
    <property type="match status" value="1"/>
</dbReference>
<feature type="region of interest" description="Disordered" evidence="2">
    <location>
        <begin position="71"/>
        <end position="97"/>
    </location>
</feature>
<dbReference type="Gene3D" id="1.25.40.20">
    <property type="entry name" value="Ankyrin repeat-containing domain"/>
    <property type="match status" value="4"/>
</dbReference>
<feature type="region of interest" description="Disordered" evidence="2">
    <location>
        <begin position="1871"/>
        <end position="1891"/>
    </location>
</feature>
<name>A0AAN8PEB2_POLSC</name>
<evidence type="ECO:0000313" key="6">
    <source>
        <dbReference type="EMBL" id="KAK6625724.1"/>
    </source>
</evidence>
<dbReference type="PROSITE" id="PS50297">
    <property type="entry name" value="ANK_REP_REGION"/>
    <property type="match status" value="10"/>
</dbReference>
<evidence type="ECO:0000256" key="2">
    <source>
        <dbReference type="SAM" id="MobiDB-lite"/>
    </source>
</evidence>
<reference evidence="6 7" key="1">
    <citation type="submission" date="2023-10" db="EMBL/GenBank/DDBJ databases">
        <title>Genomes of two closely related lineages of the louse Polyplax serrata with different host specificities.</title>
        <authorList>
            <person name="Martinu J."/>
            <person name="Tarabai H."/>
            <person name="Stefka J."/>
            <person name="Hypsa V."/>
        </authorList>
    </citation>
    <scope>NUCLEOTIDE SEQUENCE [LARGE SCALE GENOMIC DNA]</scope>
    <source>
        <strain evidence="6">HR10_N</strain>
    </source>
</reference>
<dbReference type="PANTHER" id="PTHR24116:SF0">
    <property type="entry name" value="KINASE D-INTERACTING SUBSTRATE OF 220 KDA"/>
    <property type="match status" value="1"/>
</dbReference>
<dbReference type="InterPro" id="IPR013761">
    <property type="entry name" value="SAM/pointed_sf"/>
</dbReference>
<feature type="repeat" description="ANK" evidence="1">
    <location>
        <begin position="246"/>
        <end position="278"/>
    </location>
</feature>
<dbReference type="Pfam" id="PF13637">
    <property type="entry name" value="Ank_4"/>
    <property type="match status" value="1"/>
</dbReference>
<feature type="repeat" description="ANK" evidence="1">
    <location>
        <begin position="543"/>
        <end position="575"/>
    </location>
</feature>
<feature type="compositionally biased region" description="Basic and acidic residues" evidence="2">
    <location>
        <begin position="1505"/>
        <end position="1519"/>
    </location>
</feature>
<sequence length="2005" mass="224137">MDKCKVLLDVDSVEFKDRKKLNRMKILLQQPTFDCDPYKEGDLKEVTPGEGEEVQKSFLLVKYGSSASVGEPCCDPTGSGDDAAKSTEPKRRPLRHQRSISLISEASSCENLSLERNEEENLSRRPRGMSLPFASNDELQNVQKRRRGTSFLPGNNSDFLGLGSFYNQLQNISVPTISFDAISGNAAGRKISFALRKLSQTNLNKSDSMVSLSYRPLANYISEENLVGLRNFLDNRKPQVDDRDENQSTALIYAATKGKYEFVKELIKFGADVNAEDGDNWTALLCAAKEGYLDICRELLDQGASVDHRDMGGWTALLWASYKGHYQIAELLVENGADVNAHENYHICAIHWACGRGHSSIVKLLLQNGAKVNVGDKYGTTALIWACRKGKAEIVEMLLKAGANADTSGMYSWTPLIVAAAGNHVEVVNLLLEHKPNVNALDKDGYAALALACKEGYYDIVVALLSAGAYINIQDRSGDTNLILAVKGGHRNVVEALLKKYADVDTPGKDKKTALYTAVEKGNASLVKLLLSANPDLEVTTKDGDCALLRAVRSRNAEIVQLLLDKKAKVSVADKKGDTALHIAMRARSKAIVEILLRNPKNSQLLYRPNRNGETPYNIDINQQKTILGQIFGARRLNTNEDNENMLGYDLYSSALADILSEPSLSMPITVGLYAKWGSGKSFLLNKLKEEMKNFARQWVDPSLKLSSLLIVTVFHITLLLAVIVTLVSSSWLAGVITLIVSFFLMFTFLLILWCCGKRSLISRLHLRYDWSWPYQASVYLARRMNFCRLILQSWSEFTHRIISQVVFCHPPGSQCHDSRVQPIRFNFTDQTRISSTTGGENSVVVMLGTLYDSIERDYGSLSTRMYRAFRPKPQKATSPWRWRKACCIPDIIIFEIGFFLILIEIFLVTIYFNIPSVDRDSYLSDTTLKILLITIGTLLAIGLVANVYTLGNLFAALIFSQRRHLQRSIARLESLKSEGFLQALKGEVTLMTEMVHCLDSFTKQQTRLVIIVNGLDSCEQDIVLMVLDAIHILFSDVNSPFIVILAIDPHIISKAVELNSRKLISETSIGGHEYLRNMVHLPFFLANSALRKVKIAQNAASKRSNMMSYEAGDEFSARRLSSESTFNSSMEKLKLPSKRSSRKLKSSESVASSIGSNLNKIGGAQDLTKMLLTDDYFSDVNPRSMRRLLNVVYVTGRLLKAFQMDFNWYHLAVWINITEQWPYRTSWLIWFYELHEDTLDDQTSLKSIYDEVRPKIPINKEIEPLLERDRDERKFDIFLTYHRTNLLLSDLKIFLPFTINLDPYIKKVIKEDSQDGRWGGSPFIVNTRSSKSQWLKTNDWTVPKENIRVPIPRSGTYGPSSSYPQVICQDCQSCMVRHTMGPGILAPAPMSATTSLPAEIFEPRLSHKTVEGVCELVERMPEIDANSASQYISVIKKNNISGKVLLHCDLSELKKVLEMNFGDWEMFKVMIISLREHELSCVSQAEEIGAKNVRFHILKDKKQQSSEKVRDQEKESRRLSSKPSAMESQVTLEDQMICGALQTLNEEACEDVLEESGDIGEFSRKKEKLTNAVAHYPHELSESKSLVYLKSCDLLPRGSESSSSFTLHSAPGTNLQDTNRKESKSDSNSIDEHSLKNGLSPSALHVLREKKASPSGSVVPEPSTSSKDQSSNLLSIPYKENVVHVQTQTPSYPTEKRAKKVGSMRPDPGNGGTRPENSNSPNLPHPQHPSGGNDRSSNADSNNYKSGNETKEKDISDSEIFSQSENSSIQIIFGDDESGSSNRKDTSVVFYQSSSLSQPNWQTAVVNVGEDFSPVNSECGTPIQQRNSLINRWISHQGSIKSTKESLRVPESPFEIKLNDELILDVGPIAPKSCGNGSPGPDGDSNRGKSLFRFPSFIRKRSVEATEESSKSKDNAQAKREIMVLDSFDRPMGGHCDESTPLVGSLKNSGSERCLNYNLTVTKNDSLNRDADNSTSKSLPNIPKMFYFCYFDKKAEKAENENLN</sequence>
<dbReference type="EMBL" id="JAWJWE010000037">
    <property type="protein sequence ID" value="KAK6625724.1"/>
    <property type="molecule type" value="Genomic_DNA"/>
</dbReference>
<feature type="region of interest" description="Disordered" evidence="2">
    <location>
        <begin position="1601"/>
        <end position="1763"/>
    </location>
</feature>
<dbReference type="SMART" id="SM00248">
    <property type="entry name" value="ANK"/>
    <property type="match status" value="11"/>
</dbReference>
<dbReference type="PANTHER" id="PTHR24116">
    <property type="entry name" value="KINASE D-INTERACTING SUBSTRATE OF 220 KDA"/>
    <property type="match status" value="1"/>
</dbReference>
<keyword evidence="3" id="KW-0812">Transmembrane</keyword>
<feature type="transmembrane region" description="Helical" evidence="3">
    <location>
        <begin position="665"/>
        <end position="685"/>
    </location>
</feature>
<keyword evidence="1" id="KW-0040">ANK repeat</keyword>